<dbReference type="Proteomes" id="UP000057134">
    <property type="component" value="Chromosome"/>
</dbReference>
<keyword evidence="1" id="KW-0812">Transmembrane</keyword>
<dbReference type="KEGG" id="mft:XA26_03940"/>
<keyword evidence="1" id="KW-1133">Transmembrane helix</keyword>
<keyword evidence="3" id="KW-1185">Reference proteome</keyword>
<dbReference type="AlphaFoldDB" id="A0A0N9XDM7"/>
<protein>
    <recommendedName>
        <fullName evidence="4">Transmembrane protein</fullName>
    </recommendedName>
</protein>
<dbReference type="PATRIC" id="fig|1766.6.peg.390"/>
<name>A0A0N9XDM7_MYCFO</name>
<evidence type="ECO:0000313" key="2">
    <source>
        <dbReference type="EMBL" id="ALI24260.1"/>
    </source>
</evidence>
<dbReference type="RefSeq" id="WP_054600846.1">
    <property type="nucleotide sequence ID" value="NZ_CP011269.1"/>
</dbReference>
<evidence type="ECO:0000313" key="3">
    <source>
        <dbReference type="Proteomes" id="UP000057134"/>
    </source>
</evidence>
<evidence type="ECO:0000256" key="1">
    <source>
        <dbReference type="SAM" id="Phobius"/>
    </source>
</evidence>
<feature type="transmembrane region" description="Helical" evidence="1">
    <location>
        <begin position="52"/>
        <end position="72"/>
    </location>
</feature>
<keyword evidence="1" id="KW-0472">Membrane</keyword>
<proteinExistence type="predicted"/>
<dbReference type="EMBL" id="CP011269">
    <property type="protein sequence ID" value="ALI24260.1"/>
    <property type="molecule type" value="Genomic_DNA"/>
</dbReference>
<organism evidence="2 3">
    <name type="scientific">Mycolicibacterium fortuitum</name>
    <name type="common">Mycobacterium fortuitum</name>
    <dbReference type="NCBI Taxonomy" id="1766"/>
    <lineage>
        <taxon>Bacteria</taxon>
        <taxon>Bacillati</taxon>
        <taxon>Actinomycetota</taxon>
        <taxon>Actinomycetes</taxon>
        <taxon>Mycobacteriales</taxon>
        <taxon>Mycobacteriaceae</taxon>
        <taxon>Mycolicibacterium</taxon>
    </lineage>
</organism>
<reference evidence="2 3" key="1">
    <citation type="journal article" date="2015" name="MBio">
        <title>Enzymatic Degradation of Phenazines Can Generate Energy and Protect Sensitive Organisms from Toxicity.</title>
        <authorList>
            <person name="Costa K.C."/>
            <person name="Bergkessel M."/>
            <person name="Saunders S."/>
            <person name="Korlach J."/>
            <person name="Newman D.K."/>
        </authorList>
    </citation>
    <scope>NUCLEOTIDE SEQUENCE [LARGE SCALE GENOMIC DNA]</scope>
    <source>
        <strain evidence="2 3">CT6</strain>
    </source>
</reference>
<sequence length="128" mass="13723">MIRWAGWLIVFFGAAHTVGALTIEGAARYLGEWFGGALRHDDLANMSAANSAFWLSVDSFGIPLVLVGLMVLWLHRRGIAPPSFVGWVLAAWAVVGAVVLTFTPWPILLVAAGLLLAGQRRAQASKAQ</sequence>
<gene>
    <name evidence="2" type="ORF">XA26_03940</name>
</gene>
<feature type="transmembrane region" description="Helical" evidence="1">
    <location>
        <begin position="84"/>
        <end position="107"/>
    </location>
</feature>
<dbReference type="Pfam" id="PF20064">
    <property type="entry name" value="DUF6463"/>
    <property type="match status" value="1"/>
</dbReference>
<dbReference type="InterPro" id="IPR045590">
    <property type="entry name" value="DUF6463"/>
</dbReference>
<evidence type="ECO:0008006" key="4">
    <source>
        <dbReference type="Google" id="ProtNLM"/>
    </source>
</evidence>
<accession>A0A0N9XDM7</accession>